<accession>A0A858ZRC4</accession>
<dbReference type="PANTHER" id="PTHR36302:SF1">
    <property type="entry name" value="COPPER CHAPERONE PCU(A)C"/>
    <property type="match status" value="1"/>
</dbReference>
<dbReference type="Pfam" id="PF04314">
    <property type="entry name" value="PCuAC"/>
    <property type="match status" value="1"/>
</dbReference>
<evidence type="ECO:0000256" key="1">
    <source>
        <dbReference type="SAM" id="SignalP"/>
    </source>
</evidence>
<dbReference type="InterPro" id="IPR058248">
    <property type="entry name" value="Lxx211020-like"/>
</dbReference>
<dbReference type="InterPro" id="IPR036182">
    <property type="entry name" value="PCuAC_sf"/>
</dbReference>
<dbReference type="AlphaFoldDB" id="A0A858ZRC4"/>
<evidence type="ECO:0000313" key="3">
    <source>
        <dbReference type="Proteomes" id="UP000500755"/>
    </source>
</evidence>
<reference evidence="2 3" key="1">
    <citation type="submission" date="2020-05" db="EMBL/GenBank/DDBJ databases">
        <title>Complete genome sequence of Alicycliphilus denitrificans DP3.</title>
        <authorList>
            <person name="Chen X."/>
        </authorList>
    </citation>
    <scope>NUCLEOTIDE SEQUENCE [LARGE SCALE GENOMIC DNA]</scope>
    <source>
        <strain evidence="2 3">DP3</strain>
    </source>
</reference>
<evidence type="ECO:0000313" key="2">
    <source>
        <dbReference type="EMBL" id="QKD43337.1"/>
    </source>
</evidence>
<protein>
    <submittedName>
        <fullName evidence="2">Copper chaperone PCu(A)C</fullName>
    </submittedName>
</protein>
<dbReference type="SUPFAM" id="SSF110087">
    <property type="entry name" value="DR1885-like metal-binding protein"/>
    <property type="match status" value="1"/>
</dbReference>
<dbReference type="Proteomes" id="UP000500755">
    <property type="component" value="Chromosome"/>
</dbReference>
<dbReference type="PANTHER" id="PTHR36302">
    <property type="entry name" value="BLR7088 PROTEIN"/>
    <property type="match status" value="1"/>
</dbReference>
<sequence length="161" mass="16806">MQTKQLTPRLALAAALLLSGLAHAQVSVQDAWVRATVPQQKATGAFMRLTATQDMRLVGASSPVAGVTEVHEMKLVDNVMKMRAIPALDLPAGQAVELKPGGYHIMLLDLKQPVAQGGTVPLTLVFEGKDGQRQSQELQAPVRALGAAAAPAGGHGKHGGH</sequence>
<organism evidence="2 3">
    <name type="scientific">Alicycliphilus denitrificans</name>
    <dbReference type="NCBI Taxonomy" id="179636"/>
    <lineage>
        <taxon>Bacteria</taxon>
        <taxon>Pseudomonadati</taxon>
        <taxon>Pseudomonadota</taxon>
        <taxon>Betaproteobacteria</taxon>
        <taxon>Burkholderiales</taxon>
        <taxon>Comamonadaceae</taxon>
        <taxon>Alicycliphilus</taxon>
    </lineage>
</organism>
<feature type="signal peptide" evidence="1">
    <location>
        <begin position="1"/>
        <end position="24"/>
    </location>
</feature>
<name>A0A858ZRC4_9BURK</name>
<gene>
    <name evidence="2" type="ORF">HF896_06800</name>
</gene>
<feature type="chain" id="PRO_5033055955" evidence="1">
    <location>
        <begin position="25"/>
        <end position="161"/>
    </location>
</feature>
<dbReference type="RefSeq" id="WP_013722831.1">
    <property type="nucleotide sequence ID" value="NZ_CP051298.1"/>
</dbReference>
<dbReference type="InterPro" id="IPR007410">
    <property type="entry name" value="LpqE-like"/>
</dbReference>
<keyword evidence="1" id="KW-0732">Signal</keyword>
<dbReference type="OMA" id="TVQDAWV"/>
<dbReference type="Gene3D" id="2.60.40.1890">
    <property type="entry name" value="PCu(A)C copper chaperone"/>
    <property type="match status" value="1"/>
</dbReference>
<proteinExistence type="predicted"/>
<dbReference type="EMBL" id="CP051298">
    <property type="protein sequence ID" value="QKD43337.1"/>
    <property type="molecule type" value="Genomic_DNA"/>
</dbReference>